<evidence type="ECO:0000256" key="13">
    <source>
        <dbReference type="ARBA" id="ARBA00023180"/>
    </source>
</evidence>
<evidence type="ECO:0000256" key="12">
    <source>
        <dbReference type="ARBA" id="ARBA00023170"/>
    </source>
</evidence>
<reference evidence="21" key="1">
    <citation type="submission" date="2025-08" db="UniProtKB">
        <authorList>
            <consortium name="Ensembl"/>
        </authorList>
    </citation>
    <scope>IDENTIFICATION</scope>
</reference>
<feature type="transmembrane region" description="Helical" evidence="18">
    <location>
        <begin position="272"/>
        <end position="293"/>
    </location>
</feature>
<dbReference type="InterPro" id="IPR006202">
    <property type="entry name" value="Neur_chan_lig-bd"/>
</dbReference>
<dbReference type="CDD" id="cd19064">
    <property type="entry name" value="LGIC_TM_nAChR"/>
    <property type="match status" value="1"/>
</dbReference>
<evidence type="ECO:0000256" key="18">
    <source>
        <dbReference type="RuleBase" id="RU000687"/>
    </source>
</evidence>
<feature type="chain" id="PRO_5025708109" evidence="18">
    <location>
        <begin position="21"/>
        <end position="437"/>
    </location>
</feature>
<evidence type="ECO:0000313" key="21">
    <source>
        <dbReference type="Ensembl" id="ENSSANP00000026324.1"/>
    </source>
</evidence>
<gene>
    <name evidence="21" type="primary">LOC107655822</name>
</gene>
<evidence type="ECO:0000256" key="11">
    <source>
        <dbReference type="ARBA" id="ARBA00023157"/>
    </source>
</evidence>
<dbReference type="Pfam" id="PF02931">
    <property type="entry name" value="Neur_chan_LBD"/>
    <property type="match status" value="1"/>
</dbReference>
<evidence type="ECO:0000256" key="6">
    <source>
        <dbReference type="ARBA" id="ARBA00022729"/>
    </source>
</evidence>
<keyword evidence="14" id="KW-0628">Postsynaptic cell membrane</keyword>
<keyword evidence="6 18" id="KW-0732">Signal</keyword>
<dbReference type="FunFam" id="1.20.58.390:FF:000001">
    <property type="entry name" value="Neuronal nicotinic acetylcholine receptor subunit 3"/>
    <property type="match status" value="1"/>
</dbReference>
<keyword evidence="4" id="KW-1003">Cell membrane</keyword>
<evidence type="ECO:0000256" key="9">
    <source>
        <dbReference type="ARBA" id="ARBA00023065"/>
    </source>
</evidence>
<keyword evidence="9 18" id="KW-0406">Ion transport</keyword>
<keyword evidence="22" id="KW-1185">Reference proteome</keyword>
<comment type="similarity">
    <text evidence="2">Belongs to the ligand-gated ion channel (TC 1.A.9) family. Acetylcholine receptor (TC 1.A.9.1) subfamily.</text>
</comment>
<evidence type="ECO:0000259" key="20">
    <source>
        <dbReference type="Pfam" id="PF02931"/>
    </source>
</evidence>
<dbReference type="Proteomes" id="UP000472260">
    <property type="component" value="Unassembled WGS sequence"/>
</dbReference>
<evidence type="ECO:0000256" key="5">
    <source>
        <dbReference type="ARBA" id="ARBA00022692"/>
    </source>
</evidence>
<keyword evidence="5 18" id="KW-0812">Transmembrane</keyword>
<keyword evidence="8" id="KW-0770">Synapse</keyword>
<comment type="caution">
    <text evidence="18">Lacks conserved residue(s) required for the propagation of feature annotation.</text>
</comment>
<keyword evidence="12" id="KW-0675">Receptor</keyword>
<keyword evidence="7 18" id="KW-1133">Transmembrane helix</keyword>
<dbReference type="InterPro" id="IPR036719">
    <property type="entry name" value="Neuro-gated_channel_TM_sf"/>
</dbReference>
<dbReference type="InterPro" id="IPR006201">
    <property type="entry name" value="Neur_channel"/>
</dbReference>
<dbReference type="PROSITE" id="PS00236">
    <property type="entry name" value="NEUROTR_ION_CHANNEL"/>
    <property type="match status" value="1"/>
</dbReference>
<evidence type="ECO:0000313" key="22">
    <source>
        <dbReference type="Proteomes" id="UP000472260"/>
    </source>
</evidence>
<dbReference type="GO" id="GO:0045211">
    <property type="term" value="C:postsynaptic membrane"/>
    <property type="evidence" value="ECO:0007669"/>
    <property type="project" value="UniProtKB-SubCell"/>
</dbReference>
<evidence type="ECO:0000256" key="2">
    <source>
        <dbReference type="ARBA" id="ARBA00009237"/>
    </source>
</evidence>
<evidence type="ECO:0000256" key="7">
    <source>
        <dbReference type="ARBA" id="ARBA00022989"/>
    </source>
</evidence>
<dbReference type="InterPro" id="IPR018000">
    <property type="entry name" value="Neurotransmitter_ion_chnl_CS"/>
</dbReference>
<dbReference type="FunFam" id="2.70.170.10:FF:000005">
    <property type="entry name" value="Neuronal nicotinic acetylcholine receptor alpha4 subunit"/>
    <property type="match status" value="1"/>
</dbReference>
<keyword evidence="16 18" id="KW-0407">Ion channel</keyword>
<keyword evidence="15" id="KW-1071">Ligand-gated ion channel</keyword>
<dbReference type="PRINTS" id="PR00254">
    <property type="entry name" value="NICOTINICR"/>
</dbReference>
<dbReference type="AlphaFoldDB" id="A0A671M0H0"/>
<keyword evidence="13" id="KW-0325">Glycoprotein</keyword>
<evidence type="ECO:0000256" key="4">
    <source>
        <dbReference type="ARBA" id="ARBA00022475"/>
    </source>
</evidence>
<feature type="domain" description="Neurotransmitter-gated ion-channel ligand-binding" evidence="20">
    <location>
        <begin position="32"/>
        <end position="232"/>
    </location>
</feature>
<evidence type="ECO:0000256" key="1">
    <source>
        <dbReference type="ARBA" id="ARBA00003328"/>
    </source>
</evidence>
<dbReference type="Ensembl" id="ENSSANT00000028040.1">
    <property type="protein sequence ID" value="ENSSANP00000026324.1"/>
    <property type="gene ID" value="ENSSANG00000013583.1"/>
</dbReference>
<evidence type="ECO:0000256" key="10">
    <source>
        <dbReference type="ARBA" id="ARBA00023136"/>
    </source>
</evidence>
<dbReference type="InterPro" id="IPR038050">
    <property type="entry name" value="Neuro_actylchol_rec"/>
</dbReference>
<dbReference type="PRINTS" id="PR00252">
    <property type="entry name" value="NRIONCHANNEL"/>
</dbReference>
<keyword evidence="3 18" id="KW-0813">Transport</keyword>
<keyword evidence="10 18" id="KW-0472">Membrane</keyword>
<dbReference type="SUPFAM" id="SSF90112">
    <property type="entry name" value="Neurotransmitter-gated ion-channel transmembrane pore"/>
    <property type="match status" value="1"/>
</dbReference>
<evidence type="ECO:0000256" key="14">
    <source>
        <dbReference type="ARBA" id="ARBA00023257"/>
    </source>
</evidence>
<dbReference type="Gene3D" id="1.20.58.390">
    <property type="entry name" value="Neurotransmitter-gated ion-channel transmembrane domain"/>
    <property type="match status" value="2"/>
</dbReference>
<organism evidence="21 22">
    <name type="scientific">Sinocyclocheilus anshuiensis</name>
    <dbReference type="NCBI Taxonomy" id="1608454"/>
    <lineage>
        <taxon>Eukaryota</taxon>
        <taxon>Metazoa</taxon>
        <taxon>Chordata</taxon>
        <taxon>Craniata</taxon>
        <taxon>Vertebrata</taxon>
        <taxon>Euteleostomi</taxon>
        <taxon>Actinopterygii</taxon>
        <taxon>Neopterygii</taxon>
        <taxon>Teleostei</taxon>
        <taxon>Ostariophysi</taxon>
        <taxon>Cypriniformes</taxon>
        <taxon>Cyprinidae</taxon>
        <taxon>Cyprininae</taxon>
        <taxon>Sinocyclocheilus</taxon>
    </lineage>
</organism>
<evidence type="ECO:0000256" key="16">
    <source>
        <dbReference type="ARBA" id="ARBA00023303"/>
    </source>
</evidence>
<dbReference type="InterPro" id="IPR002394">
    <property type="entry name" value="Nicotinic_acetylcholine_rcpt"/>
</dbReference>
<reference evidence="21" key="2">
    <citation type="submission" date="2025-09" db="UniProtKB">
        <authorList>
            <consortium name="Ensembl"/>
        </authorList>
    </citation>
    <scope>IDENTIFICATION</scope>
</reference>
<dbReference type="GO" id="GO:0004888">
    <property type="term" value="F:transmembrane signaling receptor activity"/>
    <property type="evidence" value="ECO:0007669"/>
    <property type="project" value="InterPro"/>
</dbReference>
<evidence type="ECO:0000256" key="17">
    <source>
        <dbReference type="ARBA" id="ARBA00034104"/>
    </source>
</evidence>
<keyword evidence="11" id="KW-1015">Disulfide bond</keyword>
<comment type="subcellular location">
    <subcellularLocation>
        <location evidence="17">Postsynaptic cell membrane</location>
        <topology evidence="17">Multi-pass membrane protein</topology>
    </subcellularLocation>
</comment>
<feature type="region of interest" description="Disordered" evidence="19">
    <location>
        <begin position="336"/>
        <end position="361"/>
    </location>
</feature>
<feature type="signal peptide" evidence="18">
    <location>
        <begin position="1"/>
        <end position="20"/>
    </location>
</feature>
<dbReference type="Gene3D" id="2.70.170.10">
    <property type="entry name" value="Neurotransmitter-gated ion-channel ligand-binding domain"/>
    <property type="match status" value="1"/>
</dbReference>
<dbReference type="SUPFAM" id="SSF63712">
    <property type="entry name" value="Nicotinic receptor ligand binding domain-like"/>
    <property type="match status" value="1"/>
</dbReference>
<dbReference type="FunFam" id="1.20.58.390:FF:000025">
    <property type="entry name" value="Cholinergic receptor nicotinic beta 3 subunit"/>
    <property type="match status" value="1"/>
</dbReference>
<evidence type="ECO:0000256" key="3">
    <source>
        <dbReference type="ARBA" id="ARBA00022448"/>
    </source>
</evidence>
<dbReference type="InterPro" id="IPR036734">
    <property type="entry name" value="Neur_chan_lig-bd_sf"/>
</dbReference>
<protein>
    <submittedName>
        <fullName evidence="21">Neuronal acetylcholine receptor subunit non-alpha-3-like</fullName>
    </submittedName>
</protein>
<comment type="function">
    <text evidence="1">After binding acetylcholine, the AChR responds by an extensive change in conformation that affects all subunits and leads to opening of an ion-conducting channel across the plasma membrane.</text>
</comment>
<sequence>FKLQKFLLIVLKLIHPLSLAPEEFVSLAEMEDTLLRNLFRGYQKWVRPILHANDTITVRFGLKISQLVDVDEKNQLMTTNVWLWQEWTDYKLRWNPEDYGGITSIRVPSETIWLPDIVLYENADGRFEGSLMTKAIVRFNGTIMWTPPASYKSSCTMDVTFFPFDRQNCPMKFGSWTYDGTMVDLTLVDTYVDRKDFFDNGEWEILNATGQRGSRRDGIYSYPYVTYSFILKHEGEKLSLSTSVLVSLTVFLLVIEDIIPSSSKVIPLIGEYLLFIMIFVTFSIIVTIFVINVHHRSSATYHPMAPWVKSLFLQRLPRLLCMRGHTDRYQYPDIELRSPEPKRGMKRGQQQSAGGGRGGLKEDENQAWIALLEKATYSVHYISRHIKKEHFIREVVQDWKFVAQVLDRIFLWVFLTVSVLGTVLIFTPALQMYLSTS</sequence>
<evidence type="ECO:0000256" key="8">
    <source>
        <dbReference type="ARBA" id="ARBA00023018"/>
    </source>
</evidence>
<proteinExistence type="inferred from homology"/>
<name>A0A671M0H0_9TELE</name>
<accession>A0A671M0H0</accession>
<feature type="transmembrane region" description="Helical" evidence="18">
    <location>
        <begin position="409"/>
        <end position="434"/>
    </location>
</feature>
<evidence type="ECO:0000256" key="19">
    <source>
        <dbReference type="SAM" id="MobiDB-lite"/>
    </source>
</evidence>
<evidence type="ECO:0000256" key="15">
    <source>
        <dbReference type="ARBA" id="ARBA00023286"/>
    </source>
</evidence>
<dbReference type="PANTHER" id="PTHR18945">
    <property type="entry name" value="NEUROTRANSMITTER GATED ION CHANNEL"/>
    <property type="match status" value="1"/>
</dbReference>
<dbReference type="GO" id="GO:0022848">
    <property type="term" value="F:acetylcholine-gated monoatomic cation-selective channel activity"/>
    <property type="evidence" value="ECO:0007669"/>
    <property type="project" value="InterPro"/>
</dbReference>